<dbReference type="PANTHER" id="PTHR46637">
    <property type="entry name" value="TIS1421-TRANSPOSASE PROTEIN A"/>
    <property type="match status" value="1"/>
</dbReference>
<evidence type="ECO:0000259" key="2">
    <source>
        <dbReference type="Pfam" id="PF13340"/>
    </source>
</evidence>
<evidence type="ECO:0000313" key="3">
    <source>
        <dbReference type="EMBL" id="PPE05566.1"/>
    </source>
</evidence>
<dbReference type="InterPro" id="IPR052909">
    <property type="entry name" value="Transposase_6_like"/>
</dbReference>
<dbReference type="EMBL" id="PHHC01000064">
    <property type="protein sequence ID" value="PPE05566.1"/>
    <property type="molecule type" value="Genomic_DNA"/>
</dbReference>
<dbReference type="Pfam" id="PF13340">
    <property type="entry name" value="DUF4096"/>
    <property type="match status" value="1"/>
</dbReference>
<dbReference type="Proteomes" id="UP000239425">
    <property type="component" value="Unassembled WGS sequence"/>
</dbReference>
<organism evidence="3 4">
    <name type="scientific">Holospora curviuscula</name>
    <dbReference type="NCBI Taxonomy" id="1082868"/>
    <lineage>
        <taxon>Bacteria</taxon>
        <taxon>Pseudomonadati</taxon>
        <taxon>Pseudomonadota</taxon>
        <taxon>Alphaproteobacteria</taxon>
        <taxon>Holosporales</taxon>
        <taxon>Holosporaceae</taxon>
        <taxon>Holospora</taxon>
    </lineage>
</organism>
<keyword evidence="4" id="KW-1185">Reference proteome</keyword>
<dbReference type="AlphaFoldDB" id="A0A2S5RE24"/>
<evidence type="ECO:0000256" key="1">
    <source>
        <dbReference type="SAM" id="MobiDB-lite"/>
    </source>
</evidence>
<sequence>MQGIRDDQWEHIKESLPGQEKGSERTGNDNRKFINAMMWIASKGAAWRTLPESYRK</sequence>
<feature type="compositionally biased region" description="Basic and acidic residues" evidence="1">
    <location>
        <begin position="1"/>
        <end position="14"/>
    </location>
</feature>
<name>A0A2S5RE24_9PROT</name>
<proteinExistence type="predicted"/>
<dbReference type="InterPro" id="IPR025161">
    <property type="entry name" value="IS402-like_dom"/>
</dbReference>
<feature type="region of interest" description="Disordered" evidence="1">
    <location>
        <begin position="1"/>
        <end position="29"/>
    </location>
</feature>
<feature type="domain" description="Insertion element IS402-like" evidence="2">
    <location>
        <begin position="4"/>
        <end position="54"/>
    </location>
</feature>
<gene>
    <name evidence="3" type="ORF">HCUR_00212</name>
</gene>
<protein>
    <recommendedName>
        <fullName evidence="2">Insertion element IS402-like domain-containing protein</fullName>
    </recommendedName>
</protein>
<accession>A0A2S5RE24</accession>
<reference evidence="3 4" key="1">
    <citation type="submission" date="2017-11" db="EMBL/GenBank/DDBJ databases">
        <title>Comparative genomic analysis of Holospora spp., intranuclear symbionts of paramecia.</title>
        <authorList>
            <person name="Garushyants S.K."/>
            <person name="Beliavskaya A."/>
            <person name="Malko D.B."/>
            <person name="Logacheva M.D."/>
            <person name="Rautian M.S."/>
            <person name="Gelfand M.S."/>
        </authorList>
    </citation>
    <scope>NUCLEOTIDE SEQUENCE [LARGE SCALE GENOMIC DNA]</scope>
    <source>
        <strain evidence="4">02AZ16</strain>
    </source>
</reference>
<evidence type="ECO:0000313" key="4">
    <source>
        <dbReference type="Proteomes" id="UP000239425"/>
    </source>
</evidence>
<dbReference type="RefSeq" id="WP_165780606.1">
    <property type="nucleotide sequence ID" value="NZ_PHHC01000064.1"/>
</dbReference>
<dbReference type="PANTHER" id="PTHR46637:SF1">
    <property type="entry name" value="BLL5188 PROTEIN"/>
    <property type="match status" value="1"/>
</dbReference>
<comment type="caution">
    <text evidence="3">The sequence shown here is derived from an EMBL/GenBank/DDBJ whole genome shotgun (WGS) entry which is preliminary data.</text>
</comment>